<evidence type="ECO:0008006" key="6">
    <source>
        <dbReference type="Google" id="ProtNLM"/>
    </source>
</evidence>
<comment type="caution">
    <text evidence="4">The sequence shown here is derived from an EMBL/GenBank/DDBJ whole genome shotgun (WGS) entry which is preliminary data.</text>
</comment>
<feature type="signal peptide" evidence="3">
    <location>
        <begin position="1"/>
        <end position="29"/>
    </location>
</feature>
<keyword evidence="2" id="KW-0812">Transmembrane</keyword>
<evidence type="ECO:0000313" key="4">
    <source>
        <dbReference type="EMBL" id="RHE96376.1"/>
    </source>
</evidence>
<sequence>MRKAWKKAVSVLLTLVLIFGVLPGMNVSAEDEGGQGSGNSVEITLDNGTYDDTYKNKYGTIQYSTNYRDNSTSAEWKEISELTASDNQGKSKYTIQGENVYIKITYAQGSTYKAAIPNGVEVKDGVPIEITGGHIEFTDTSAGGGSQGGNPPQPTGVSLQFEGNAWSSYQNMKLYAGLELYVNPDNTGFVTLTDLLNQNKAAFDESGMVCLLDESVTSVSIYAQLEKKDEYEIQFHGATQAVGTSEDTAITVNGTQHIQIDRKCLTVTWAYDDTYGEDGRIEHGTAEIIKINGQDVSQMTFSNFANNPGDKSGGHLAVKRDDVVTIKLIPDYGYQLSGASINGVTLAPQTEVSTFTFKMPDTNVHFKGIFTQTSDEINTSATKVSSASFENGANAAPSGNLRLTVADSNEDTTNALAQVANAVSAEAVNLTLDQIVSKGNGNSWETPVTQFSQPVKMKLKVADYDTAAGYEVVREHNGNLTNLPTSVSEDGTLTFETNQFSTYFIVKTAKKADNGNAKTEKSSNTSSTTASSAAGSTDNAITAQSVSGEGVPAINIASAADQLLNLAKLSEDENKAVKAGNKTQFVLSASGMTPTKEEIALIQSVLGNNVIGQYLNLNLTLKISGRADRQITDLSAPMYIAITIPQNLVNHDSSIERTYRIVRIHDGVATLIDGTYDAATNQFTFATDGFSTYALVYEDVNTTLTGRSPKTGDNSMWMVWTLILCAGCSILFAVGKRYKKREW</sequence>
<gene>
    <name evidence="4" type="ORF">DW707_11460</name>
</gene>
<dbReference type="AlphaFoldDB" id="A0A3R6J1Z8"/>
<dbReference type="Proteomes" id="UP000286271">
    <property type="component" value="Unassembled WGS sequence"/>
</dbReference>
<feature type="transmembrane region" description="Helical" evidence="2">
    <location>
        <begin position="717"/>
        <end position="735"/>
    </location>
</feature>
<feature type="compositionally biased region" description="Low complexity" evidence="1">
    <location>
        <begin position="522"/>
        <end position="538"/>
    </location>
</feature>
<keyword evidence="3" id="KW-0732">Signal</keyword>
<name>A0A3R6J1Z8_9FIRM</name>
<feature type="chain" id="PRO_5018659148" description="Bacterial repeat domain-containing protein" evidence="3">
    <location>
        <begin position="30"/>
        <end position="743"/>
    </location>
</feature>
<accession>A0A3R6J1Z8</accession>
<protein>
    <recommendedName>
        <fullName evidence="6">Bacterial repeat domain-containing protein</fullName>
    </recommendedName>
</protein>
<evidence type="ECO:0000256" key="2">
    <source>
        <dbReference type="SAM" id="Phobius"/>
    </source>
</evidence>
<keyword evidence="2" id="KW-0472">Membrane</keyword>
<reference evidence="4 5" key="1">
    <citation type="submission" date="2018-08" db="EMBL/GenBank/DDBJ databases">
        <title>A genome reference for cultivated species of the human gut microbiota.</title>
        <authorList>
            <person name="Zou Y."/>
            <person name="Xue W."/>
            <person name="Luo G."/>
        </authorList>
    </citation>
    <scope>NUCLEOTIDE SEQUENCE [LARGE SCALE GENOMIC DNA]</scope>
    <source>
        <strain evidence="4 5">AM27-11</strain>
    </source>
</reference>
<dbReference type="RefSeq" id="WP_118930300.1">
    <property type="nucleotide sequence ID" value="NZ_QSKW01000018.1"/>
</dbReference>
<keyword evidence="2" id="KW-1133">Transmembrane helix</keyword>
<evidence type="ECO:0000313" key="5">
    <source>
        <dbReference type="Proteomes" id="UP000286271"/>
    </source>
</evidence>
<evidence type="ECO:0000256" key="3">
    <source>
        <dbReference type="SAM" id="SignalP"/>
    </source>
</evidence>
<evidence type="ECO:0000256" key="1">
    <source>
        <dbReference type="SAM" id="MobiDB-lite"/>
    </source>
</evidence>
<dbReference type="EMBL" id="QSKW01000018">
    <property type="protein sequence ID" value="RHE96376.1"/>
    <property type="molecule type" value="Genomic_DNA"/>
</dbReference>
<feature type="region of interest" description="Disordered" evidence="1">
    <location>
        <begin position="514"/>
        <end position="538"/>
    </location>
</feature>
<proteinExistence type="predicted"/>
<organism evidence="4 5">
    <name type="scientific">Roseburia inulinivorans</name>
    <dbReference type="NCBI Taxonomy" id="360807"/>
    <lineage>
        <taxon>Bacteria</taxon>
        <taxon>Bacillati</taxon>
        <taxon>Bacillota</taxon>
        <taxon>Clostridia</taxon>
        <taxon>Lachnospirales</taxon>
        <taxon>Lachnospiraceae</taxon>
        <taxon>Roseburia</taxon>
    </lineage>
</organism>